<sequence length="225" mass="23605">MSEDLSTLIAAVEQADSATALVGAVRALAMAEHVEAIPTLIEVLGYNNPGAAVAAVDGLVRLDQAAVPALLAHLDGYNYGARAWAIRALALIGDPRALGVLVEAASQDFALSVRRAAAKGLGSLRWQELPPEQIAPAQTQAFNILLQGCNDPEWVVRYAAIVGLQCLATDLGTPDLPLSPVKKLQQQLQHLSRQDESPAVQARAQLALDHLTSTPSPLVGPHGGQ</sequence>
<dbReference type="GO" id="GO:0016491">
    <property type="term" value="F:oxidoreductase activity"/>
    <property type="evidence" value="ECO:0007669"/>
    <property type="project" value="TreeGrafter"/>
</dbReference>
<dbReference type="InterPro" id="IPR004155">
    <property type="entry name" value="PBS_lyase_HEAT"/>
</dbReference>
<protein>
    <submittedName>
        <fullName evidence="3">Phycocyanobilin lyase subunit beta</fullName>
        <ecNumber evidence="3">4.-.-.-</ecNumber>
    </submittedName>
</protein>
<dbReference type="Pfam" id="PF03130">
    <property type="entry name" value="HEAT_PBS"/>
    <property type="match status" value="1"/>
</dbReference>
<organism evidence="3 4">
    <name type="scientific">Halomicronema hongdechloris C2206</name>
    <dbReference type="NCBI Taxonomy" id="1641165"/>
    <lineage>
        <taxon>Bacteria</taxon>
        <taxon>Bacillati</taxon>
        <taxon>Cyanobacteriota</taxon>
        <taxon>Cyanophyceae</taxon>
        <taxon>Nodosilineales</taxon>
        <taxon>Nodosilineaceae</taxon>
        <taxon>Halomicronema</taxon>
    </lineage>
</organism>
<dbReference type="Pfam" id="PF13646">
    <property type="entry name" value="HEAT_2"/>
    <property type="match status" value="1"/>
</dbReference>
<dbReference type="EC" id="4.-.-.-" evidence="3"/>
<gene>
    <name evidence="3" type="primary">cpcF</name>
    <name evidence="3" type="ORF">XM38_016360</name>
</gene>
<dbReference type="AlphaFoldDB" id="A0A1V8NP17"/>
<dbReference type="Gene3D" id="1.25.10.10">
    <property type="entry name" value="Leucine-rich Repeat Variant"/>
    <property type="match status" value="1"/>
</dbReference>
<dbReference type="PANTHER" id="PTHR12697">
    <property type="entry name" value="PBS LYASE HEAT-LIKE PROTEIN"/>
    <property type="match status" value="1"/>
</dbReference>
<dbReference type="GO" id="GO:0030089">
    <property type="term" value="C:phycobilisome"/>
    <property type="evidence" value="ECO:0007669"/>
    <property type="project" value="UniProtKB-KW"/>
</dbReference>
<dbReference type="PANTHER" id="PTHR12697:SF38">
    <property type="entry name" value="PBS LYASE HEAT DOMAIN PROTEIN REPEAT-CONTAINING PROTEIN"/>
    <property type="match status" value="1"/>
</dbReference>
<dbReference type="RefSeq" id="WP_080806074.1">
    <property type="nucleotide sequence ID" value="NZ_CP021983.2"/>
</dbReference>
<dbReference type="KEGG" id="hhg:XM38_016360"/>
<keyword evidence="1" id="KW-0042">Antenna complex</keyword>
<evidence type="ECO:0000256" key="1">
    <source>
        <dbReference type="ARBA" id="ARBA00022549"/>
    </source>
</evidence>
<evidence type="ECO:0000256" key="2">
    <source>
        <dbReference type="ARBA" id="ARBA00022738"/>
    </source>
</evidence>
<dbReference type="InterPro" id="IPR011989">
    <property type="entry name" value="ARM-like"/>
</dbReference>
<keyword evidence="3" id="KW-0456">Lyase</keyword>
<evidence type="ECO:0000313" key="3">
    <source>
        <dbReference type="EMBL" id="ASC70691.1"/>
    </source>
</evidence>
<dbReference type="GO" id="GO:0016829">
    <property type="term" value="F:lyase activity"/>
    <property type="evidence" value="ECO:0007669"/>
    <property type="project" value="UniProtKB-KW"/>
</dbReference>
<reference evidence="3 4" key="1">
    <citation type="journal article" date="2016" name="Biochim. Biophys. Acta">
        <title>Characterization of red-shifted phycobilisomes isolated from the chlorophyll f-containing cyanobacterium Halomicronema hongdechloris.</title>
        <authorList>
            <person name="Li Y."/>
            <person name="Lin Y."/>
            <person name="Garvey C.J."/>
            <person name="Birch D."/>
            <person name="Corkery R.W."/>
            <person name="Loughlin P.C."/>
            <person name="Scheer H."/>
            <person name="Willows R.D."/>
            <person name="Chen M."/>
        </authorList>
    </citation>
    <scope>NUCLEOTIDE SEQUENCE [LARGE SCALE GENOMIC DNA]</scope>
    <source>
        <strain evidence="3 4">C2206</strain>
    </source>
</reference>
<evidence type="ECO:0000313" key="4">
    <source>
        <dbReference type="Proteomes" id="UP000191901"/>
    </source>
</evidence>
<dbReference type="OrthoDB" id="428465at2"/>
<name>A0A1V8NP17_9CYAN</name>
<accession>A0A1V8NP17</accession>
<keyword evidence="2" id="KW-0605">Phycobilisome</keyword>
<keyword evidence="4" id="KW-1185">Reference proteome</keyword>
<dbReference type="STRING" id="1641165.XM38_03945"/>
<dbReference type="SUPFAM" id="SSF48371">
    <property type="entry name" value="ARM repeat"/>
    <property type="match status" value="1"/>
</dbReference>
<dbReference type="InterPro" id="IPR016024">
    <property type="entry name" value="ARM-type_fold"/>
</dbReference>
<dbReference type="EMBL" id="CP021983">
    <property type="protein sequence ID" value="ASC70691.1"/>
    <property type="molecule type" value="Genomic_DNA"/>
</dbReference>
<dbReference type="Proteomes" id="UP000191901">
    <property type="component" value="Chromosome"/>
</dbReference>
<proteinExistence type="predicted"/>